<evidence type="ECO:0000259" key="1">
    <source>
        <dbReference type="Pfam" id="PF26500"/>
    </source>
</evidence>
<sequence>MISEENMGIGKIIGSNSHVDYVCEIYDQTMRDNPPDPTDYEFGQFVYVKKEIEESTRSFIGVIYDTQIVDPDQGRSGPRLAQPEEQDLFYPTYVDEKRILAGIALLGHAKVKDGELSDVEHSIPRWTLEIDDVVRELPDEDMIMFHDIDGEVRLEYYQRMVDIAGPFAEEILKKIINQLKEERPEEADALDVIRKNLEWQTRMREV</sequence>
<name>A0A133VKD4_9EURY</name>
<dbReference type="EMBL" id="LHYF01000018">
    <property type="protein sequence ID" value="KXB06899.1"/>
    <property type="molecule type" value="Genomic_DNA"/>
</dbReference>
<dbReference type="InterPro" id="IPR058479">
    <property type="entry name" value="DUF8166"/>
</dbReference>
<feature type="domain" description="DUF8166" evidence="1">
    <location>
        <begin position="5"/>
        <end position="203"/>
    </location>
</feature>
<gene>
    <name evidence="2" type="ORF">AKJ52_01340</name>
</gene>
<dbReference type="AlphaFoldDB" id="A0A133VKD4"/>
<organism evidence="2 3">
    <name type="scientific">candidate division MSBL1 archaeon SCGC-AAA382C18</name>
    <dbReference type="NCBI Taxonomy" id="1698281"/>
    <lineage>
        <taxon>Archaea</taxon>
        <taxon>Methanobacteriati</taxon>
        <taxon>Methanobacteriota</taxon>
        <taxon>candidate division MSBL1</taxon>
    </lineage>
</organism>
<proteinExistence type="predicted"/>
<reference evidence="2 3" key="1">
    <citation type="journal article" date="2016" name="Sci. Rep.">
        <title>Metabolic traits of an uncultured archaeal lineage -MSBL1- from brine pools of the Red Sea.</title>
        <authorList>
            <person name="Mwirichia R."/>
            <person name="Alam I."/>
            <person name="Rashid M."/>
            <person name="Vinu M."/>
            <person name="Ba-Alawi W."/>
            <person name="Anthony Kamau A."/>
            <person name="Kamanda Ngugi D."/>
            <person name="Goker M."/>
            <person name="Klenk H.P."/>
            <person name="Bajic V."/>
            <person name="Stingl U."/>
        </authorList>
    </citation>
    <scope>NUCLEOTIDE SEQUENCE [LARGE SCALE GENOMIC DNA]</scope>
    <source>
        <strain evidence="2">SCGC-AAA382C18</strain>
    </source>
</reference>
<evidence type="ECO:0000313" key="2">
    <source>
        <dbReference type="EMBL" id="KXB06899.1"/>
    </source>
</evidence>
<protein>
    <recommendedName>
        <fullName evidence="1">DUF8166 domain-containing protein</fullName>
    </recommendedName>
</protein>
<dbReference type="Proteomes" id="UP000070404">
    <property type="component" value="Unassembled WGS sequence"/>
</dbReference>
<dbReference type="Pfam" id="PF26500">
    <property type="entry name" value="DUF8166"/>
    <property type="match status" value="1"/>
</dbReference>
<keyword evidence="3" id="KW-1185">Reference proteome</keyword>
<comment type="caution">
    <text evidence="2">The sequence shown here is derived from an EMBL/GenBank/DDBJ whole genome shotgun (WGS) entry which is preliminary data.</text>
</comment>
<evidence type="ECO:0000313" key="3">
    <source>
        <dbReference type="Proteomes" id="UP000070404"/>
    </source>
</evidence>
<accession>A0A133VKD4</accession>